<evidence type="ECO:0000256" key="1">
    <source>
        <dbReference type="ARBA" id="ARBA00022729"/>
    </source>
</evidence>
<dbReference type="EMBL" id="CP095045">
    <property type="protein sequence ID" value="UOQ58546.1"/>
    <property type="molecule type" value="Genomic_DNA"/>
</dbReference>
<gene>
    <name evidence="3" type="ORF">MUN78_06910</name>
</gene>
<keyword evidence="4" id="KW-1185">Reference proteome</keyword>
<dbReference type="Pfam" id="PF01551">
    <property type="entry name" value="Peptidase_M23"/>
    <property type="match status" value="1"/>
</dbReference>
<sequence>MVYLQMPVDGTLTDPFGPRGSVPGLGDLGLHTGRDIAAPEGTLIHPAAPGVVTNVWWDAFVGGAGAGGNMVELDHGGGIRTRYAHMVDPSNKSVGDWCTLDSVIGLLGQSGAANGPHLHLELLDNGVFVDPDPYLHPRAAAGDASTAVPVAPPRDRRKPVAYITLDTNGKKARQKITRDALLLHTDDARSTALTTVPGDYALAVEIAVKGAPGTVVRLVARRYVYDAAAKRYSEYTYLNTDDLVVGPSGTGRRTFPVSNRVSGAGQRIGVSAQVVRGDDVEVTRYAAKGHQWEL</sequence>
<dbReference type="InterPro" id="IPR016047">
    <property type="entry name" value="M23ase_b-sheet_dom"/>
</dbReference>
<evidence type="ECO:0000313" key="4">
    <source>
        <dbReference type="Proteomes" id="UP000831786"/>
    </source>
</evidence>
<dbReference type="Proteomes" id="UP000831786">
    <property type="component" value="Chromosome"/>
</dbReference>
<protein>
    <submittedName>
        <fullName evidence="3">M23 family metallopeptidase</fullName>
    </submittedName>
</protein>
<dbReference type="InterPro" id="IPR011055">
    <property type="entry name" value="Dup_hybrid_motif"/>
</dbReference>
<dbReference type="RefSeq" id="WP_244729581.1">
    <property type="nucleotide sequence ID" value="NZ_CP095045.1"/>
</dbReference>
<accession>A0ABY4FQJ4</accession>
<dbReference type="CDD" id="cd12797">
    <property type="entry name" value="M23_peptidase"/>
    <property type="match status" value="1"/>
</dbReference>
<dbReference type="SUPFAM" id="SSF51261">
    <property type="entry name" value="Duplicated hybrid motif"/>
    <property type="match status" value="1"/>
</dbReference>
<evidence type="ECO:0000313" key="3">
    <source>
        <dbReference type="EMBL" id="UOQ58546.1"/>
    </source>
</evidence>
<feature type="domain" description="M23ase beta-sheet core" evidence="2">
    <location>
        <begin position="30"/>
        <end position="131"/>
    </location>
</feature>
<organism evidence="3 4">
    <name type="scientific">Leucobacter allii</name>
    <dbReference type="NCBI Taxonomy" id="2932247"/>
    <lineage>
        <taxon>Bacteria</taxon>
        <taxon>Bacillati</taxon>
        <taxon>Actinomycetota</taxon>
        <taxon>Actinomycetes</taxon>
        <taxon>Micrococcales</taxon>
        <taxon>Microbacteriaceae</taxon>
        <taxon>Leucobacter</taxon>
    </lineage>
</organism>
<dbReference type="Gene3D" id="2.70.70.10">
    <property type="entry name" value="Glucose Permease (Domain IIA)"/>
    <property type="match status" value="1"/>
</dbReference>
<dbReference type="PANTHER" id="PTHR21666:SF289">
    <property type="entry name" value="L-ALA--D-GLU ENDOPEPTIDASE"/>
    <property type="match status" value="1"/>
</dbReference>
<dbReference type="InterPro" id="IPR050570">
    <property type="entry name" value="Cell_wall_metabolism_enzyme"/>
</dbReference>
<dbReference type="PANTHER" id="PTHR21666">
    <property type="entry name" value="PEPTIDASE-RELATED"/>
    <property type="match status" value="1"/>
</dbReference>
<keyword evidence="1" id="KW-0732">Signal</keyword>
<evidence type="ECO:0000259" key="2">
    <source>
        <dbReference type="Pfam" id="PF01551"/>
    </source>
</evidence>
<proteinExistence type="predicted"/>
<reference evidence="3 4" key="1">
    <citation type="submission" date="2022-04" db="EMBL/GenBank/DDBJ databases">
        <title>Leucobacter sp. isolated from rhizosphere of garlic.</title>
        <authorList>
            <person name="Won M."/>
            <person name="Lee C.-M."/>
            <person name="Woen H.-Y."/>
            <person name="Kwon S.-W."/>
        </authorList>
    </citation>
    <scope>NUCLEOTIDE SEQUENCE [LARGE SCALE GENOMIC DNA]</scope>
    <source>
        <strain evidence="3 4">H21R-40</strain>
    </source>
</reference>
<name>A0ABY4FQJ4_9MICO</name>